<accession>A0ABV9RTK1</accession>
<keyword evidence="1" id="KW-0805">Transcription regulation</keyword>
<dbReference type="Pfam" id="PF00440">
    <property type="entry name" value="TetR_N"/>
    <property type="match status" value="1"/>
</dbReference>
<keyword evidence="2 4" id="KW-0238">DNA-binding</keyword>
<name>A0ABV9RTK1_9PSEU</name>
<dbReference type="PROSITE" id="PS50977">
    <property type="entry name" value="HTH_TETR_2"/>
    <property type="match status" value="1"/>
</dbReference>
<dbReference type="Gene3D" id="1.10.357.10">
    <property type="entry name" value="Tetracycline Repressor, domain 2"/>
    <property type="match status" value="1"/>
</dbReference>
<evidence type="ECO:0000313" key="6">
    <source>
        <dbReference type="EMBL" id="MFC4836578.1"/>
    </source>
</evidence>
<evidence type="ECO:0000256" key="4">
    <source>
        <dbReference type="PROSITE-ProRule" id="PRU00335"/>
    </source>
</evidence>
<evidence type="ECO:0000256" key="1">
    <source>
        <dbReference type="ARBA" id="ARBA00023015"/>
    </source>
</evidence>
<dbReference type="SUPFAM" id="SSF46689">
    <property type="entry name" value="Homeodomain-like"/>
    <property type="match status" value="1"/>
</dbReference>
<feature type="domain" description="HTH tetR-type" evidence="5">
    <location>
        <begin position="8"/>
        <end position="68"/>
    </location>
</feature>
<protein>
    <submittedName>
        <fullName evidence="6">TetR/AcrR family transcriptional regulator</fullName>
    </submittedName>
</protein>
<keyword evidence="3" id="KW-0804">Transcription</keyword>
<evidence type="ECO:0000313" key="7">
    <source>
        <dbReference type="Proteomes" id="UP001595909"/>
    </source>
</evidence>
<comment type="caution">
    <text evidence="6">The sequence shown here is derived from an EMBL/GenBank/DDBJ whole genome shotgun (WGS) entry which is preliminary data.</text>
</comment>
<evidence type="ECO:0000259" key="5">
    <source>
        <dbReference type="PROSITE" id="PS50977"/>
    </source>
</evidence>
<dbReference type="PRINTS" id="PR00455">
    <property type="entry name" value="HTHTETR"/>
</dbReference>
<dbReference type="PANTHER" id="PTHR30055">
    <property type="entry name" value="HTH-TYPE TRANSCRIPTIONAL REGULATOR RUTR"/>
    <property type="match status" value="1"/>
</dbReference>
<dbReference type="PANTHER" id="PTHR30055:SF234">
    <property type="entry name" value="HTH-TYPE TRANSCRIPTIONAL REGULATOR BETI"/>
    <property type="match status" value="1"/>
</dbReference>
<reference evidence="7" key="1">
    <citation type="journal article" date="2019" name="Int. J. Syst. Evol. Microbiol.">
        <title>The Global Catalogue of Microorganisms (GCM) 10K type strain sequencing project: providing services to taxonomists for standard genome sequencing and annotation.</title>
        <authorList>
            <consortium name="The Broad Institute Genomics Platform"/>
            <consortium name="The Broad Institute Genome Sequencing Center for Infectious Disease"/>
            <person name="Wu L."/>
            <person name="Ma J."/>
        </authorList>
    </citation>
    <scope>NUCLEOTIDE SEQUENCE [LARGE SCALE GENOMIC DNA]</scope>
    <source>
        <strain evidence="7">CCUG 50347</strain>
    </source>
</reference>
<dbReference type="EMBL" id="JBHSIM010000068">
    <property type="protein sequence ID" value="MFC4836578.1"/>
    <property type="molecule type" value="Genomic_DNA"/>
</dbReference>
<dbReference type="InterPro" id="IPR001647">
    <property type="entry name" value="HTH_TetR"/>
</dbReference>
<dbReference type="InterPro" id="IPR009057">
    <property type="entry name" value="Homeodomain-like_sf"/>
</dbReference>
<dbReference type="InterPro" id="IPR050109">
    <property type="entry name" value="HTH-type_TetR-like_transc_reg"/>
</dbReference>
<evidence type="ECO:0000256" key="2">
    <source>
        <dbReference type="ARBA" id="ARBA00023125"/>
    </source>
</evidence>
<proteinExistence type="predicted"/>
<dbReference type="Proteomes" id="UP001595909">
    <property type="component" value="Unassembled WGS sequence"/>
</dbReference>
<feature type="DNA-binding region" description="H-T-H motif" evidence="4">
    <location>
        <begin position="31"/>
        <end position="50"/>
    </location>
</feature>
<organism evidence="6 7">
    <name type="scientific">Actinomycetospora chibensis</name>
    <dbReference type="NCBI Taxonomy" id="663606"/>
    <lineage>
        <taxon>Bacteria</taxon>
        <taxon>Bacillati</taxon>
        <taxon>Actinomycetota</taxon>
        <taxon>Actinomycetes</taxon>
        <taxon>Pseudonocardiales</taxon>
        <taxon>Pseudonocardiaceae</taxon>
        <taxon>Actinomycetospora</taxon>
    </lineage>
</organism>
<dbReference type="RefSeq" id="WP_274191118.1">
    <property type="nucleotide sequence ID" value="NZ_BAABHN010000068.1"/>
</dbReference>
<evidence type="ECO:0000256" key="3">
    <source>
        <dbReference type="ARBA" id="ARBA00023163"/>
    </source>
</evidence>
<sequence length="203" mass="22468">MAEGVKKRATRRRIVDAATALFVAEGYGATTLEQIAARADVAVQTIYFHFGNKRTVLKEAVDVASVGDDEPVPLLDRPWMDRLRAETDPGAVVDGWVAASREIVERVGGIMGVVRDAAVVDPEMAEQWAVNEEQRATAFRTFVDLLDARDALRSGLSADEATDIVVAVMSIEVYLLLARRGWTPERWQRWITRTLRTALLSDA</sequence>
<gene>
    <name evidence="6" type="ORF">ACFPEL_29540</name>
</gene>
<keyword evidence="7" id="KW-1185">Reference proteome</keyword>